<dbReference type="InterPro" id="IPR036942">
    <property type="entry name" value="Beta-barrel_TonB_sf"/>
</dbReference>
<name>A0ABY5MVP1_9SPHN</name>
<gene>
    <name evidence="10" type="ORF">M1K48_09550</name>
</gene>
<evidence type="ECO:0000256" key="6">
    <source>
        <dbReference type="ARBA" id="ARBA00023136"/>
    </source>
</evidence>
<evidence type="ECO:0000256" key="3">
    <source>
        <dbReference type="ARBA" id="ARBA00022452"/>
    </source>
</evidence>
<dbReference type="PANTHER" id="PTHR30069:SF29">
    <property type="entry name" value="HEMOGLOBIN AND HEMOGLOBIN-HAPTOGLOBIN-BINDING PROTEIN 1-RELATED"/>
    <property type="match status" value="1"/>
</dbReference>
<dbReference type="RefSeq" id="WP_249454754.1">
    <property type="nucleotide sequence ID" value="NZ_CP097253.1"/>
</dbReference>
<evidence type="ECO:0000256" key="4">
    <source>
        <dbReference type="ARBA" id="ARBA00022692"/>
    </source>
</evidence>
<feature type="compositionally biased region" description="Basic and acidic residues" evidence="8">
    <location>
        <begin position="604"/>
        <end position="615"/>
    </location>
</feature>
<dbReference type="Gene3D" id="2.40.170.20">
    <property type="entry name" value="TonB-dependent receptor, beta-barrel domain"/>
    <property type="match status" value="2"/>
</dbReference>
<comment type="subcellular location">
    <subcellularLocation>
        <location evidence="1">Cell outer membrane</location>
        <topology evidence="1">Multi-pass membrane protein</topology>
    </subcellularLocation>
</comment>
<evidence type="ECO:0000313" key="11">
    <source>
        <dbReference type="Proteomes" id="UP000831921"/>
    </source>
</evidence>
<evidence type="ECO:0000256" key="2">
    <source>
        <dbReference type="ARBA" id="ARBA00022448"/>
    </source>
</evidence>
<keyword evidence="6" id="KW-0472">Membrane</keyword>
<feature type="chain" id="PRO_5046761519" evidence="9">
    <location>
        <begin position="22"/>
        <end position="859"/>
    </location>
</feature>
<keyword evidence="11" id="KW-1185">Reference proteome</keyword>
<evidence type="ECO:0000256" key="1">
    <source>
        <dbReference type="ARBA" id="ARBA00004571"/>
    </source>
</evidence>
<feature type="compositionally biased region" description="Gly residues" evidence="8">
    <location>
        <begin position="651"/>
        <end position="684"/>
    </location>
</feature>
<protein>
    <submittedName>
        <fullName evidence="10">TonB-dependent receptor</fullName>
    </submittedName>
</protein>
<proteinExistence type="predicted"/>
<dbReference type="InterPro" id="IPR037066">
    <property type="entry name" value="Plug_dom_sf"/>
</dbReference>
<evidence type="ECO:0000313" key="10">
    <source>
        <dbReference type="EMBL" id="UUR07188.1"/>
    </source>
</evidence>
<reference evidence="10 11" key="1">
    <citation type="submission" date="2022-05" db="EMBL/GenBank/DDBJ databases">
        <title>S8-45 Sphingomonas ultraviolaceadurans.</title>
        <authorList>
            <person name="Liu Y."/>
        </authorList>
    </citation>
    <scope>NUCLEOTIDE SEQUENCE [LARGE SCALE GENOMIC DNA]</scope>
    <source>
        <strain evidence="10 11">S8-45</strain>
    </source>
</reference>
<feature type="compositionally biased region" description="Acidic residues" evidence="8">
    <location>
        <begin position="60"/>
        <end position="70"/>
    </location>
</feature>
<accession>A0ABY5MVP1</accession>
<keyword evidence="3" id="KW-1134">Transmembrane beta strand</keyword>
<keyword evidence="7" id="KW-0998">Cell outer membrane</keyword>
<sequence>MTRNILLASTAFLAAPLSAQVAPAPEPAPAPAPAATPAPAEQVAVAQSAAAQPAAPDPDAAADEEGEDVDQEITVTGARPRGSVVGNIPPENVLDSRDIRATGATSIAELLDSIATQAGSARGRGAGAPVVLLNGQRISGFRELRDLPPEAIQRTEILPEEVALKYGYSADQRVVNIVLRRRFNSTTAEVGGRVATDGGYATSRADVGKLLIRDNTRTSGNVRVEGNNPLFENERGIGVRSEDTIDSRPFRTLVGAGQSARVSGTLSRPVSSIFNGTLTAEAERRGGSSGLGLLDGNYLRRETSGSTYALGGSLNGQVGRWRLSSTANGELVKSESETALRGDLSESTRSSLSLDATANGPLLQLPAGMANVTLKGGVSRLAIEGRSRRSNVVTPSDFNRFIGEGSANVDLPITERASAIGRLTANVNGGLRYLDDFGTLTTFGAGLNWSPAPRASVLLSWTREEGAPSLQQLGDPRLDTEGVPFFDARNGVTVPVTTITGGNRDLLADRRNVFKIGGNWQPLEDPDLRLRAEFVRQTTDNPQISFPAATAALEQAFPRRFQRDLSERLISVDLRPVNAERSTRETVRWGFDFTKSLRTQRPSRETINRLVDRARQSGLIPNAPRPNADGTTPAPTVVVRSEGEAPPPGTRGPGGEGGGPRFGASGPGGGGGRFGGGPGGGRGGRLTLSATHTLTLTDELVIGPGLPILDYLNGEALSASGGRPRHQVEVESGYYNNGLGVRLSGNWRSATRLASVGDDLRFSPYATFNLRAFANLGERLDLVTKVPFLRGSSVRFEVNNIFNARPEVNGATSTIPFAYQPDRLEPIGRTVGLTFRKLFIPNRFIRRAVQQGGGGRPDE</sequence>
<feature type="signal peptide" evidence="9">
    <location>
        <begin position="1"/>
        <end position="21"/>
    </location>
</feature>
<evidence type="ECO:0000256" key="8">
    <source>
        <dbReference type="SAM" id="MobiDB-lite"/>
    </source>
</evidence>
<evidence type="ECO:0000256" key="7">
    <source>
        <dbReference type="ARBA" id="ARBA00023237"/>
    </source>
</evidence>
<keyword evidence="4" id="KW-0812">Transmembrane</keyword>
<keyword evidence="2" id="KW-0813">Transport</keyword>
<dbReference type="SUPFAM" id="SSF56935">
    <property type="entry name" value="Porins"/>
    <property type="match status" value="1"/>
</dbReference>
<dbReference type="PANTHER" id="PTHR30069">
    <property type="entry name" value="TONB-DEPENDENT OUTER MEMBRANE RECEPTOR"/>
    <property type="match status" value="1"/>
</dbReference>
<feature type="compositionally biased region" description="Low complexity" evidence="8">
    <location>
        <begin position="37"/>
        <end position="59"/>
    </location>
</feature>
<dbReference type="EMBL" id="CP097253">
    <property type="protein sequence ID" value="UUR07188.1"/>
    <property type="molecule type" value="Genomic_DNA"/>
</dbReference>
<keyword evidence="5 9" id="KW-0732">Signal</keyword>
<evidence type="ECO:0000256" key="9">
    <source>
        <dbReference type="SAM" id="SignalP"/>
    </source>
</evidence>
<organism evidence="10 11">
    <name type="scientific">Sphingomonas glaciei</name>
    <dbReference type="NCBI Taxonomy" id="2938948"/>
    <lineage>
        <taxon>Bacteria</taxon>
        <taxon>Pseudomonadati</taxon>
        <taxon>Pseudomonadota</taxon>
        <taxon>Alphaproteobacteria</taxon>
        <taxon>Sphingomonadales</taxon>
        <taxon>Sphingomonadaceae</taxon>
        <taxon>Sphingomonas</taxon>
    </lineage>
</organism>
<dbReference type="Gene3D" id="2.170.130.10">
    <property type="entry name" value="TonB-dependent receptor, plug domain"/>
    <property type="match status" value="1"/>
</dbReference>
<dbReference type="InterPro" id="IPR039426">
    <property type="entry name" value="TonB-dep_rcpt-like"/>
</dbReference>
<evidence type="ECO:0000256" key="5">
    <source>
        <dbReference type="ARBA" id="ARBA00022729"/>
    </source>
</evidence>
<feature type="region of interest" description="Disordered" evidence="8">
    <location>
        <begin position="21"/>
        <end position="70"/>
    </location>
</feature>
<keyword evidence="10" id="KW-0675">Receptor</keyword>
<dbReference type="Proteomes" id="UP000831921">
    <property type="component" value="Chromosome"/>
</dbReference>
<feature type="compositionally biased region" description="Pro residues" evidence="8">
    <location>
        <begin position="24"/>
        <end position="36"/>
    </location>
</feature>
<feature type="region of interest" description="Disordered" evidence="8">
    <location>
        <begin position="604"/>
        <end position="685"/>
    </location>
</feature>